<feature type="chain" id="PRO_5029473150" evidence="2">
    <location>
        <begin position="21"/>
        <end position="662"/>
    </location>
</feature>
<sequence length="662" mass="75552">MLKKIALLLLLTPLSIGLFAQSNDNFKFTPEKAYNGKPLTIYYNPAGTSLSGKKDVRAVVYQYINYKWNAVDLKFKAENKQWKADFNIPADCGLLGFKFIAGDSVDNNKNLGYFILMNDKDRESVMAPGAYIGWGYARSPQYGKDIPGYINFKGISDTATYHWLNQEISFNQKSKSLLALDYAKALKAYMGESAKPKLDLAGKYLSRPDASENDLLNARYIYQHLTGEKELTDSLNDVLKKRFPNGSLARLAAYRKISTYRDLDSVIIVYAKFLQDFPEYKTNVQFDAANRIIYGVVYQNLMVYGAMKNSKTDYVAQYTDSISYNFLPTIYYKLIGIAYHRKEGDLNKLAAYSDLLVKRFEYFKQNRPESMSYLSPMEWAKEYRRVFVSNVSAVHIGLLNHKGNYQTALKYAEEAERELKYSNAEINNEYAIALKKLNKSEELEQVLVKSMFNNQSSTEMIAMLKDIYVKKHKSEKGYDAYFESLKNPANQKHNAEEVKASMIKKEMPAWSMKDLNGKTVNSADLKGKTVILDFWATWCVPCKASFPGMKLAVEKYRNDPNVVFYFVDTEERGETYKAENAKYIKDNNYPFNVLFDNKVAGEKTNSEVFNKICKAFTISGIPQKLIIDKNGFLRFISIGFNGSATSLADEMSNLIELTKTAD</sequence>
<evidence type="ECO:0000313" key="4">
    <source>
        <dbReference type="EMBL" id="MRX78121.1"/>
    </source>
</evidence>
<comment type="caution">
    <text evidence="4">The sequence shown here is derived from an EMBL/GenBank/DDBJ whole genome shotgun (WGS) entry which is preliminary data.</text>
</comment>
<dbReference type="InterPro" id="IPR017937">
    <property type="entry name" value="Thioredoxin_CS"/>
</dbReference>
<dbReference type="RefSeq" id="WP_154282531.1">
    <property type="nucleotide sequence ID" value="NZ_JBHUJQ010000001.1"/>
</dbReference>
<keyword evidence="1" id="KW-0676">Redox-active center</keyword>
<protein>
    <submittedName>
        <fullName evidence="4">Redoxin domain-containing protein</fullName>
    </submittedName>
</protein>
<dbReference type="GO" id="GO:0016209">
    <property type="term" value="F:antioxidant activity"/>
    <property type="evidence" value="ECO:0007669"/>
    <property type="project" value="InterPro"/>
</dbReference>
<dbReference type="PROSITE" id="PS51352">
    <property type="entry name" value="THIOREDOXIN_2"/>
    <property type="match status" value="1"/>
</dbReference>
<organism evidence="4 5">
    <name type="scientific">Pedobacter petrophilus</name>
    <dbReference type="NCBI Taxonomy" id="1908241"/>
    <lineage>
        <taxon>Bacteria</taxon>
        <taxon>Pseudomonadati</taxon>
        <taxon>Bacteroidota</taxon>
        <taxon>Sphingobacteriia</taxon>
        <taxon>Sphingobacteriales</taxon>
        <taxon>Sphingobacteriaceae</taxon>
        <taxon>Pedobacter</taxon>
    </lineage>
</organism>
<dbReference type="PANTHER" id="PTHR42852:SF13">
    <property type="entry name" value="PROTEIN DIPZ"/>
    <property type="match status" value="1"/>
</dbReference>
<dbReference type="InterPro" id="IPR013766">
    <property type="entry name" value="Thioredoxin_domain"/>
</dbReference>
<dbReference type="OrthoDB" id="634996at2"/>
<dbReference type="PANTHER" id="PTHR42852">
    <property type="entry name" value="THIOL:DISULFIDE INTERCHANGE PROTEIN DSBE"/>
    <property type="match status" value="1"/>
</dbReference>
<evidence type="ECO:0000256" key="1">
    <source>
        <dbReference type="ARBA" id="ARBA00023284"/>
    </source>
</evidence>
<dbReference type="InterPro" id="IPR000866">
    <property type="entry name" value="AhpC/TSA"/>
</dbReference>
<evidence type="ECO:0000256" key="2">
    <source>
        <dbReference type="SAM" id="SignalP"/>
    </source>
</evidence>
<dbReference type="InterPro" id="IPR036249">
    <property type="entry name" value="Thioredoxin-like_sf"/>
</dbReference>
<dbReference type="Gene3D" id="3.40.30.10">
    <property type="entry name" value="Glutaredoxin"/>
    <property type="match status" value="1"/>
</dbReference>
<feature type="domain" description="Thioredoxin" evidence="3">
    <location>
        <begin position="501"/>
        <end position="660"/>
    </location>
</feature>
<dbReference type="PROSITE" id="PS00194">
    <property type="entry name" value="THIOREDOXIN_1"/>
    <property type="match status" value="1"/>
</dbReference>
<dbReference type="InterPro" id="IPR050553">
    <property type="entry name" value="Thioredoxin_ResA/DsbE_sf"/>
</dbReference>
<dbReference type="CDD" id="cd02966">
    <property type="entry name" value="TlpA_like_family"/>
    <property type="match status" value="1"/>
</dbReference>
<dbReference type="AlphaFoldDB" id="A0A7K0G351"/>
<feature type="signal peptide" evidence="2">
    <location>
        <begin position="1"/>
        <end position="20"/>
    </location>
</feature>
<dbReference type="SUPFAM" id="SSF52833">
    <property type="entry name" value="Thioredoxin-like"/>
    <property type="match status" value="1"/>
</dbReference>
<name>A0A7K0G351_9SPHI</name>
<gene>
    <name evidence="4" type="ORF">GJU39_18745</name>
</gene>
<evidence type="ECO:0000313" key="5">
    <source>
        <dbReference type="Proteomes" id="UP000487757"/>
    </source>
</evidence>
<proteinExistence type="predicted"/>
<dbReference type="EMBL" id="WKKH01000040">
    <property type="protein sequence ID" value="MRX78121.1"/>
    <property type="molecule type" value="Genomic_DNA"/>
</dbReference>
<accession>A0A7K0G351</accession>
<dbReference type="GO" id="GO:0016491">
    <property type="term" value="F:oxidoreductase activity"/>
    <property type="evidence" value="ECO:0007669"/>
    <property type="project" value="InterPro"/>
</dbReference>
<dbReference type="Pfam" id="PF00578">
    <property type="entry name" value="AhpC-TSA"/>
    <property type="match status" value="1"/>
</dbReference>
<keyword evidence="5" id="KW-1185">Reference proteome</keyword>
<keyword evidence="2" id="KW-0732">Signal</keyword>
<dbReference type="Proteomes" id="UP000487757">
    <property type="component" value="Unassembled WGS sequence"/>
</dbReference>
<reference evidence="4 5" key="1">
    <citation type="submission" date="2019-11" db="EMBL/GenBank/DDBJ databases">
        <title>Pedobacter petrophilus genome.</title>
        <authorList>
            <person name="Feldbauer M.J."/>
            <person name="Newman J.D."/>
        </authorList>
    </citation>
    <scope>NUCLEOTIDE SEQUENCE [LARGE SCALE GENOMIC DNA]</scope>
    <source>
        <strain evidence="4 5">LMG 29686</strain>
    </source>
</reference>
<evidence type="ECO:0000259" key="3">
    <source>
        <dbReference type="PROSITE" id="PS51352"/>
    </source>
</evidence>